<dbReference type="RefSeq" id="WP_253965580.1">
    <property type="nucleotide sequence ID" value="NZ_JALHBS010000106.1"/>
</dbReference>
<organism evidence="2 3">
    <name type="scientific">Aurantimonas marianensis</name>
    <dbReference type="NCBI Taxonomy" id="2920428"/>
    <lineage>
        <taxon>Bacteria</taxon>
        <taxon>Pseudomonadati</taxon>
        <taxon>Pseudomonadota</taxon>
        <taxon>Alphaproteobacteria</taxon>
        <taxon>Hyphomicrobiales</taxon>
        <taxon>Aurantimonadaceae</taxon>
        <taxon>Aurantimonas</taxon>
    </lineage>
</organism>
<dbReference type="Proteomes" id="UP001155220">
    <property type="component" value="Unassembled WGS sequence"/>
</dbReference>
<dbReference type="PANTHER" id="PTHR42899:SF1">
    <property type="entry name" value="SPERMATOGENESIS-ASSOCIATED PROTEIN 20"/>
    <property type="match status" value="1"/>
</dbReference>
<protein>
    <submittedName>
        <fullName evidence="2">Thioredoxin domain-containing protein</fullName>
    </submittedName>
</protein>
<accession>A0A9X2HFR4</accession>
<evidence type="ECO:0000313" key="3">
    <source>
        <dbReference type="Proteomes" id="UP001155220"/>
    </source>
</evidence>
<sequence>MNDARDNRLGDAVSPYLLQHRDNPVNWREWADTTLAEAHALDRPILLSIGYAACHWCHVMAHESFEDEAVAAAMNRDFVNVKVDREERPDIDHLYMTALQAMGEQGGWPMTMFLTPDGQPFFGGTYFPKDARYGRPGFVQVLEAVAKAWREKRADLTTSAGAISGRLSEFLSRSAAPGPLTALDPTGPAARIGQMIDPIQGGLRGAPKFPNAPFMEILARSAFETGSAGHRQAFLKTVRALSLGGIYDHLGGGLHRYSTDERWLVPHFEKMLYDNAQFLRHLGWAYRMTGDDLFRCRIDETIGWLRREMLVEGGGLAASLDADSLNADGHSEEGAYYVWSAAEIDRLLGHRATRFKSAFDVDEAGNWEGHSILHGLHPGAASSDPDFAEERQTLLEARARRPRPGRDDKVLADWNGLMIRSLAEIGGVFGNDDALALARDAFEFVIRRMIVDDRLRHAARAGRTTGLALSSDYGALIQAAVALFTAALDERYLDRARWFADELERWHNDGDGGHYLNAADASDVMIRLRGDQDDAIPGGTALVIEGLAMLAQASGAIEIGERAERAALLAAGRIGQGAAGFPGIVGATGRLRRGSELCVIGTPDDPGFAEMLMKAHQSVDLDRLDLVLADPNRLPEQLPTAAMRPLRRPAAYLCKGRVCHPPLYDSEALAKALSGEKA</sequence>
<dbReference type="InterPro" id="IPR024705">
    <property type="entry name" value="Ssp411"/>
</dbReference>
<dbReference type="InterPro" id="IPR008928">
    <property type="entry name" value="6-hairpin_glycosidase_sf"/>
</dbReference>
<dbReference type="AlphaFoldDB" id="A0A9X2HFR4"/>
<name>A0A9X2HFR4_9HYPH</name>
<dbReference type="SUPFAM" id="SSF48208">
    <property type="entry name" value="Six-hairpin glycosidases"/>
    <property type="match status" value="1"/>
</dbReference>
<dbReference type="InterPro" id="IPR004879">
    <property type="entry name" value="Ssp411-like_TRX"/>
</dbReference>
<dbReference type="Pfam" id="PF03190">
    <property type="entry name" value="Thioredox_DsbH"/>
    <property type="match status" value="1"/>
</dbReference>
<gene>
    <name evidence="2" type="ORF">MJ956_16735</name>
</gene>
<dbReference type="SUPFAM" id="SSF52833">
    <property type="entry name" value="Thioredoxin-like"/>
    <property type="match status" value="1"/>
</dbReference>
<dbReference type="Gene3D" id="3.40.30.10">
    <property type="entry name" value="Glutaredoxin"/>
    <property type="match status" value="1"/>
</dbReference>
<reference evidence="2" key="1">
    <citation type="submission" date="2022-03" db="EMBL/GenBank/DDBJ databases">
        <title>Aurantimonas Liuensis sp. Nov., isolated from the hadal seawater of the Mariana Trench.</title>
        <authorList>
            <person name="Liu R."/>
        </authorList>
    </citation>
    <scope>NUCLEOTIDE SEQUENCE</scope>
    <source>
        <strain evidence="2">LRZ36</strain>
    </source>
</reference>
<dbReference type="CDD" id="cd02955">
    <property type="entry name" value="SSP411"/>
    <property type="match status" value="1"/>
</dbReference>
<proteinExistence type="predicted"/>
<dbReference type="PANTHER" id="PTHR42899">
    <property type="entry name" value="SPERMATOGENESIS-ASSOCIATED PROTEIN 20"/>
    <property type="match status" value="1"/>
</dbReference>
<dbReference type="InterPro" id="IPR036249">
    <property type="entry name" value="Thioredoxin-like_sf"/>
</dbReference>
<evidence type="ECO:0000313" key="2">
    <source>
        <dbReference type="EMBL" id="MCP3056779.1"/>
    </source>
</evidence>
<keyword evidence="3" id="KW-1185">Reference proteome</keyword>
<dbReference type="EMBL" id="JALHBS010000106">
    <property type="protein sequence ID" value="MCP3056779.1"/>
    <property type="molecule type" value="Genomic_DNA"/>
</dbReference>
<feature type="domain" description="Spermatogenesis-associated protein 20-like TRX" evidence="1">
    <location>
        <begin position="7"/>
        <end position="165"/>
    </location>
</feature>
<comment type="caution">
    <text evidence="2">The sequence shown here is derived from an EMBL/GenBank/DDBJ whole genome shotgun (WGS) entry which is preliminary data.</text>
</comment>
<dbReference type="PIRSF" id="PIRSF006402">
    <property type="entry name" value="UCP006402_thioredoxin"/>
    <property type="match status" value="1"/>
</dbReference>
<dbReference type="GO" id="GO:0005975">
    <property type="term" value="P:carbohydrate metabolic process"/>
    <property type="evidence" value="ECO:0007669"/>
    <property type="project" value="InterPro"/>
</dbReference>
<evidence type="ECO:0000259" key="1">
    <source>
        <dbReference type="Pfam" id="PF03190"/>
    </source>
</evidence>